<dbReference type="Proteomes" id="UP000729402">
    <property type="component" value="Unassembled WGS sequence"/>
</dbReference>
<keyword evidence="3" id="KW-1185">Reference proteome</keyword>
<accession>A0A8J5W1V9</accession>
<name>A0A8J5W1V9_ZIZPA</name>
<comment type="caution">
    <text evidence="2">The sequence shown here is derived from an EMBL/GenBank/DDBJ whole genome shotgun (WGS) entry which is preliminary data.</text>
</comment>
<feature type="region of interest" description="Disordered" evidence="1">
    <location>
        <begin position="15"/>
        <end position="40"/>
    </location>
</feature>
<dbReference type="EMBL" id="JAAALK010000284">
    <property type="protein sequence ID" value="KAG8068884.1"/>
    <property type="molecule type" value="Genomic_DNA"/>
</dbReference>
<reference evidence="2" key="1">
    <citation type="journal article" date="2021" name="bioRxiv">
        <title>Whole Genome Assembly and Annotation of Northern Wild Rice, Zizania palustris L., Supports a Whole Genome Duplication in the Zizania Genus.</title>
        <authorList>
            <person name="Haas M."/>
            <person name="Kono T."/>
            <person name="Macchietto M."/>
            <person name="Millas R."/>
            <person name="McGilp L."/>
            <person name="Shao M."/>
            <person name="Duquette J."/>
            <person name="Hirsch C.N."/>
            <person name="Kimball J."/>
        </authorList>
    </citation>
    <scope>NUCLEOTIDE SEQUENCE</scope>
    <source>
        <tissue evidence="2">Fresh leaf tissue</tissue>
    </source>
</reference>
<evidence type="ECO:0000256" key="1">
    <source>
        <dbReference type="SAM" id="MobiDB-lite"/>
    </source>
</evidence>
<organism evidence="2 3">
    <name type="scientific">Zizania palustris</name>
    <name type="common">Northern wild rice</name>
    <dbReference type="NCBI Taxonomy" id="103762"/>
    <lineage>
        <taxon>Eukaryota</taxon>
        <taxon>Viridiplantae</taxon>
        <taxon>Streptophyta</taxon>
        <taxon>Embryophyta</taxon>
        <taxon>Tracheophyta</taxon>
        <taxon>Spermatophyta</taxon>
        <taxon>Magnoliopsida</taxon>
        <taxon>Liliopsida</taxon>
        <taxon>Poales</taxon>
        <taxon>Poaceae</taxon>
        <taxon>BOP clade</taxon>
        <taxon>Oryzoideae</taxon>
        <taxon>Oryzeae</taxon>
        <taxon>Zizaniinae</taxon>
        <taxon>Zizania</taxon>
    </lineage>
</organism>
<evidence type="ECO:0000313" key="3">
    <source>
        <dbReference type="Proteomes" id="UP000729402"/>
    </source>
</evidence>
<reference evidence="2" key="2">
    <citation type="submission" date="2021-02" db="EMBL/GenBank/DDBJ databases">
        <authorList>
            <person name="Kimball J.A."/>
            <person name="Haas M.W."/>
            <person name="Macchietto M."/>
            <person name="Kono T."/>
            <person name="Duquette J."/>
            <person name="Shao M."/>
        </authorList>
    </citation>
    <scope>NUCLEOTIDE SEQUENCE</scope>
    <source>
        <tissue evidence="2">Fresh leaf tissue</tissue>
    </source>
</reference>
<dbReference type="AlphaFoldDB" id="A0A8J5W1V9"/>
<protein>
    <submittedName>
        <fullName evidence="2">Uncharacterized protein</fullName>
    </submittedName>
</protein>
<evidence type="ECO:0000313" key="2">
    <source>
        <dbReference type="EMBL" id="KAG8068884.1"/>
    </source>
</evidence>
<sequence>MCFDEVIRFSSVPTALRRDESPLGPDITDTGGGAAHSRPRANSATFAMSSLFLMLWMATVSSPFKVGEPGGRQHWWRAVATSGQDEGASG</sequence>
<proteinExistence type="predicted"/>
<gene>
    <name evidence="2" type="ORF">GUJ93_ZPchr0005g15107</name>
</gene>